<keyword evidence="1" id="KW-0328">Glycosyltransferase</keyword>
<dbReference type="Pfam" id="PF01501">
    <property type="entry name" value="Glyco_transf_8"/>
    <property type="match status" value="1"/>
</dbReference>
<name>A0A4S2AXW0_9BACE</name>
<dbReference type="PANTHER" id="PTHR13778:SF47">
    <property type="entry name" value="LIPOPOLYSACCHARIDE 1,3-GALACTOSYLTRANSFERASE"/>
    <property type="match status" value="1"/>
</dbReference>
<evidence type="ECO:0000313" key="4">
    <source>
        <dbReference type="EMBL" id="TGY06205.1"/>
    </source>
</evidence>
<gene>
    <name evidence="4" type="ORF">E5356_07290</name>
</gene>
<dbReference type="GO" id="GO:0016757">
    <property type="term" value="F:glycosyltransferase activity"/>
    <property type="evidence" value="ECO:0007669"/>
    <property type="project" value="UniProtKB-KW"/>
</dbReference>
<keyword evidence="5" id="KW-1185">Reference proteome</keyword>
<keyword evidence="2 4" id="KW-0808">Transferase</keyword>
<dbReference type="EMBL" id="SRZA01000015">
    <property type="protein sequence ID" value="TGY06205.1"/>
    <property type="molecule type" value="Genomic_DNA"/>
</dbReference>
<dbReference type="Proteomes" id="UP000305751">
    <property type="component" value="Unassembled WGS sequence"/>
</dbReference>
<dbReference type="SUPFAM" id="SSF53448">
    <property type="entry name" value="Nucleotide-diphospho-sugar transferases"/>
    <property type="match status" value="1"/>
</dbReference>
<evidence type="ECO:0000256" key="1">
    <source>
        <dbReference type="ARBA" id="ARBA00022676"/>
    </source>
</evidence>
<evidence type="ECO:0000256" key="3">
    <source>
        <dbReference type="ARBA" id="ARBA00022723"/>
    </source>
</evidence>
<dbReference type="PANTHER" id="PTHR13778">
    <property type="entry name" value="GLYCOSYLTRANSFERASE 8 DOMAIN-CONTAINING PROTEIN"/>
    <property type="match status" value="1"/>
</dbReference>
<keyword evidence="3" id="KW-0479">Metal-binding</keyword>
<reference evidence="4 5" key="1">
    <citation type="submission" date="2019-04" db="EMBL/GenBank/DDBJ databases">
        <title>Microbes associate with the intestines of laboratory mice.</title>
        <authorList>
            <person name="Navarre W."/>
            <person name="Wong E."/>
            <person name="Huang K."/>
            <person name="Tropini C."/>
            <person name="Ng K."/>
            <person name="Yu B."/>
        </authorList>
    </citation>
    <scope>NUCLEOTIDE SEQUENCE [LARGE SCALE GENOMIC DNA]</scope>
    <source>
        <strain evidence="4 5">NM70_E10</strain>
    </source>
</reference>
<evidence type="ECO:0000313" key="5">
    <source>
        <dbReference type="Proteomes" id="UP000305751"/>
    </source>
</evidence>
<dbReference type="InterPro" id="IPR050748">
    <property type="entry name" value="Glycosyltrans_8_dom-fam"/>
</dbReference>
<dbReference type="CDD" id="cd04194">
    <property type="entry name" value="GT8_A4GalT_like"/>
    <property type="match status" value="1"/>
</dbReference>
<organism evidence="4 5">
    <name type="scientific">Bacteroides acidifaciens</name>
    <dbReference type="NCBI Taxonomy" id="85831"/>
    <lineage>
        <taxon>Bacteria</taxon>
        <taxon>Pseudomonadati</taxon>
        <taxon>Bacteroidota</taxon>
        <taxon>Bacteroidia</taxon>
        <taxon>Bacteroidales</taxon>
        <taxon>Bacteroidaceae</taxon>
        <taxon>Bacteroides</taxon>
    </lineage>
</organism>
<dbReference type="AlphaFoldDB" id="A0A4S2AXW0"/>
<accession>A0A4S2AXW0</accession>
<dbReference type="InterPro" id="IPR002495">
    <property type="entry name" value="Glyco_trans_8"/>
</dbReference>
<dbReference type="InterPro" id="IPR029044">
    <property type="entry name" value="Nucleotide-diphossugar_trans"/>
</dbReference>
<sequence>MERKNIVTYMNGTENKEACRHISCATDDNYAQHCGVMLCSLFENNSQSRYIVHILMNEATLSADNRKRLQRLVENYHSQCVFHNVDCTKIQGMPDREVRPLGAAAYYRLLYASILDSSIHSLLYLDCDLVVNGNIDALFNLDLGDYALAAVLDSEFYTDEHRMEVPLPYRKCMFNSGVMLINLDYWREHNVEDKLLHYARVKRKYCLHDQDALNAVFHNNWLQLAPKWNKFNSGYLGKDGFLTEEDRQEYIHRPVIIHYLASLKPWEDIPGLRYRELYYKYLNLTEWKGFIPRRRPGESYMGVCKMIFFSNMKLWLAERNLSWMFRLVWYPLVTIKRILFFPVRILGKK</sequence>
<dbReference type="Gene3D" id="3.90.550.10">
    <property type="entry name" value="Spore Coat Polysaccharide Biosynthesis Protein SpsA, Chain A"/>
    <property type="match status" value="1"/>
</dbReference>
<dbReference type="GO" id="GO:0046872">
    <property type="term" value="F:metal ion binding"/>
    <property type="evidence" value="ECO:0007669"/>
    <property type="project" value="UniProtKB-KW"/>
</dbReference>
<comment type="caution">
    <text evidence="4">The sequence shown here is derived from an EMBL/GenBank/DDBJ whole genome shotgun (WGS) entry which is preliminary data.</text>
</comment>
<evidence type="ECO:0000256" key="2">
    <source>
        <dbReference type="ARBA" id="ARBA00022679"/>
    </source>
</evidence>
<protein>
    <submittedName>
        <fullName evidence="4">Glycosyltransferase family 8 protein</fullName>
    </submittedName>
</protein>
<proteinExistence type="predicted"/>